<evidence type="ECO:0000313" key="2">
    <source>
        <dbReference type="EMBL" id="KPM32702.1"/>
    </source>
</evidence>
<keyword evidence="3" id="KW-1185">Reference proteome</keyword>
<keyword evidence="2" id="KW-0378">Hydrolase</keyword>
<feature type="signal peptide" evidence="1">
    <location>
        <begin position="1"/>
        <end position="20"/>
    </location>
</feature>
<dbReference type="Gene3D" id="3.20.20.80">
    <property type="entry name" value="Glycosidases"/>
    <property type="match status" value="1"/>
</dbReference>
<dbReference type="PATRIC" id="fig|1300341.3.peg.1335"/>
<reference evidence="2 3" key="1">
    <citation type="submission" date="2015-09" db="EMBL/GenBank/DDBJ databases">
        <title>Genome sequence of the marine flavobacterium Croceitalea dokdonensis DOKDO 023 that contains proton- and sodium-pumping rhodopsins.</title>
        <authorList>
            <person name="Kwon S.-K."/>
            <person name="Lee H.K."/>
            <person name="Kwak M.-J."/>
            <person name="Kim J.F."/>
        </authorList>
    </citation>
    <scope>NUCLEOTIDE SEQUENCE [LARGE SCALE GENOMIC DNA]</scope>
    <source>
        <strain evidence="2 3">DOKDO 023</strain>
    </source>
</reference>
<dbReference type="AlphaFoldDB" id="A0A0P7AXC7"/>
<dbReference type="SUPFAM" id="SSF51445">
    <property type="entry name" value="(Trans)glycosidases"/>
    <property type="match status" value="1"/>
</dbReference>
<accession>A0A0P7AXC7</accession>
<organism evidence="2 3">
    <name type="scientific">Croceitalea dokdonensis DOKDO 023</name>
    <dbReference type="NCBI Taxonomy" id="1300341"/>
    <lineage>
        <taxon>Bacteria</taxon>
        <taxon>Pseudomonadati</taxon>
        <taxon>Bacteroidota</taxon>
        <taxon>Flavobacteriia</taxon>
        <taxon>Flavobacteriales</taxon>
        <taxon>Flavobacteriaceae</taxon>
        <taxon>Croceitalea</taxon>
    </lineage>
</organism>
<dbReference type="RefSeq" id="WP_054558322.1">
    <property type="nucleotide sequence ID" value="NZ_LDJX01000002.1"/>
</dbReference>
<dbReference type="STRING" id="1300341.I595_1129"/>
<keyword evidence="1" id="KW-0732">Signal</keyword>
<dbReference type="GO" id="GO:0016787">
    <property type="term" value="F:hydrolase activity"/>
    <property type="evidence" value="ECO:0007669"/>
    <property type="project" value="UniProtKB-KW"/>
</dbReference>
<dbReference type="EMBL" id="LDJX01000002">
    <property type="protein sequence ID" value="KPM32702.1"/>
    <property type="molecule type" value="Genomic_DNA"/>
</dbReference>
<dbReference type="InterPro" id="IPR055151">
    <property type="entry name" value="GH113"/>
</dbReference>
<dbReference type="Pfam" id="PF22612">
    <property type="entry name" value="GH113"/>
    <property type="match status" value="1"/>
</dbReference>
<comment type="caution">
    <text evidence="2">The sequence shown here is derived from an EMBL/GenBank/DDBJ whole genome shotgun (WGS) entry which is preliminary data.</text>
</comment>
<proteinExistence type="predicted"/>
<dbReference type="CDD" id="cd19608">
    <property type="entry name" value="GH113_mannanase-like"/>
    <property type="match status" value="1"/>
</dbReference>
<sequence>MKVWGLLFLCLLQFSCSSQVTEKINGVSFVASREKVQQEHIDPVVAVNANYAAVMPFGFIRSLSAPSVVFNTERQWFGETRTGAKQYAQKLQQNGIKVMVKPQIWVWRGEFTGKIAMENEADWQTLEKTYLDFILTYAEMAEEVKASLFCIGTELEQFVKQRPQFWDDLITKVKERYSGKLTYAANWDEYTRTPFWEQLDYIGVDAYFPLSESKNPSKVEMSAAWQKWKVQLQDIANHTNKPILFTEFGYRSMDFTAKKPWLVDRNQMEVNLKAQAEATQVIFDEFWKEAWFAGGFVWKWFIHHKRSGGAGDNRFTPQNKPAETVIKKFYGDYK</sequence>
<feature type="chain" id="PRO_5006135165" evidence="1">
    <location>
        <begin position="21"/>
        <end position="334"/>
    </location>
</feature>
<evidence type="ECO:0000256" key="1">
    <source>
        <dbReference type="SAM" id="SignalP"/>
    </source>
</evidence>
<protein>
    <submittedName>
        <fullName evidence="2">Glycoside hydrolase</fullName>
    </submittedName>
</protein>
<dbReference type="OrthoDB" id="9773531at2"/>
<gene>
    <name evidence="2" type="ORF">I595_1129</name>
</gene>
<evidence type="ECO:0000313" key="3">
    <source>
        <dbReference type="Proteomes" id="UP000050280"/>
    </source>
</evidence>
<name>A0A0P7AXC7_9FLAO</name>
<dbReference type="InterPro" id="IPR017853">
    <property type="entry name" value="GH"/>
</dbReference>
<dbReference type="Proteomes" id="UP000050280">
    <property type="component" value="Unassembled WGS sequence"/>
</dbReference>